<dbReference type="Proteomes" id="UP000238220">
    <property type="component" value="Unassembled WGS sequence"/>
</dbReference>
<feature type="signal peptide" evidence="1">
    <location>
        <begin position="1"/>
        <end position="18"/>
    </location>
</feature>
<evidence type="ECO:0000313" key="2">
    <source>
        <dbReference type="EMBL" id="PPE74481.1"/>
    </source>
</evidence>
<accession>A0A2S5THN7</accession>
<protein>
    <recommendedName>
        <fullName evidence="4">DUF3108 domain-containing protein</fullName>
    </recommendedName>
</protein>
<dbReference type="OrthoDB" id="1491713at2"/>
<dbReference type="EMBL" id="PSNW01000003">
    <property type="protein sequence ID" value="PPE74481.1"/>
    <property type="molecule type" value="Genomic_DNA"/>
</dbReference>
<evidence type="ECO:0000313" key="3">
    <source>
        <dbReference type="Proteomes" id="UP000238220"/>
    </source>
</evidence>
<comment type="caution">
    <text evidence="2">The sequence shown here is derived from an EMBL/GenBank/DDBJ whole genome shotgun (WGS) entry which is preliminary data.</text>
</comment>
<keyword evidence="1" id="KW-0732">Signal</keyword>
<feature type="chain" id="PRO_5015658068" description="DUF3108 domain-containing protein" evidence="1">
    <location>
        <begin position="19"/>
        <end position="246"/>
    </location>
</feature>
<name>A0A2S5THN7_9GAMM</name>
<proteinExistence type="predicted"/>
<organism evidence="2 3">
    <name type="scientific">Solimonas fluminis</name>
    <dbReference type="NCBI Taxonomy" id="2086571"/>
    <lineage>
        <taxon>Bacteria</taxon>
        <taxon>Pseudomonadati</taxon>
        <taxon>Pseudomonadota</taxon>
        <taxon>Gammaproteobacteria</taxon>
        <taxon>Nevskiales</taxon>
        <taxon>Nevskiaceae</taxon>
        <taxon>Solimonas</taxon>
    </lineage>
</organism>
<evidence type="ECO:0000256" key="1">
    <source>
        <dbReference type="SAM" id="SignalP"/>
    </source>
</evidence>
<reference evidence="2 3" key="1">
    <citation type="submission" date="2018-02" db="EMBL/GenBank/DDBJ databases">
        <title>Genome sequencing of Solimonas sp. HR-BB.</title>
        <authorList>
            <person name="Lee Y."/>
            <person name="Jeon C.O."/>
        </authorList>
    </citation>
    <scope>NUCLEOTIDE SEQUENCE [LARGE SCALE GENOMIC DNA]</scope>
    <source>
        <strain evidence="2 3">HR-BB</strain>
    </source>
</reference>
<dbReference type="RefSeq" id="WP_104229639.1">
    <property type="nucleotide sequence ID" value="NZ_PSNW01000003.1"/>
</dbReference>
<gene>
    <name evidence="2" type="ORF">C3942_06860</name>
</gene>
<keyword evidence="3" id="KW-1185">Reference proteome</keyword>
<sequence>MKMTLAVLLMLLGTAAQAEVQRFYGHAYDLKSGAYLYTEVHAQNIEGERWLGGTIDYFGPRGEKLGHKTLDFRNDEFVPVFRLDMAYGYMEAITENRQAVTMERRERAGGRTESETIGKASPMCADSGFHSCLRTHFAELQAGKTVKFTLAVAGSLDSFRFRAAKAGETQWQGIRAVLIKVEPDSLLRLLAGPLELVYEPGQRRLLEFRGISNIHNPRSGKPYDVRIIYPDKAPADAPSPLPPLGG</sequence>
<evidence type="ECO:0008006" key="4">
    <source>
        <dbReference type="Google" id="ProtNLM"/>
    </source>
</evidence>
<dbReference type="AlphaFoldDB" id="A0A2S5THN7"/>